<feature type="signal peptide" evidence="2">
    <location>
        <begin position="1"/>
        <end position="16"/>
    </location>
</feature>
<feature type="transmembrane region" description="Helical" evidence="1">
    <location>
        <begin position="510"/>
        <end position="529"/>
    </location>
</feature>
<keyword evidence="2" id="KW-0732">Signal</keyword>
<keyword evidence="1" id="KW-0812">Transmembrane</keyword>
<reference evidence="3" key="1">
    <citation type="submission" date="2016-12" db="EMBL/GenBank/DDBJ databases">
        <title>An insight into the sialome and mialome of the sand fly, Nyssomyia neivai.</title>
        <authorList>
            <person name="Sebastian V."/>
            <person name="Goulart T.M."/>
            <person name="Oliveira W."/>
            <person name="Calvo E."/>
            <person name="Oliveira L.F."/>
            <person name="Pinto M.C."/>
            <person name="Rosselino A.M."/>
            <person name="Ribeiro J.M."/>
        </authorList>
    </citation>
    <scope>NUCLEOTIDE SEQUENCE</scope>
</reference>
<organism evidence="3">
    <name type="scientific">Nyssomyia neivai</name>
    <dbReference type="NCBI Taxonomy" id="330878"/>
    <lineage>
        <taxon>Eukaryota</taxon>
        <taxon>Metazoa</taxon>
        <taxon>Ecdysozoa</taxon>
        <taxon>Arthropoda</taxon>
        <taxon>Hexapoda</taxon>
        <taxon>Insecta</taxon>
        <taxon>Pterygota</taxon>
        <taxon>Neoptera</taxon>
        <taxon>Endopterygota</taxon>
        <taxon>Diptera</taxon>
        <taxon>Nematocera</taxon>
        <taxon>Psychodoidea</taxon>
        <taxon>Psychodidae</taxon>
        <taxon>Nyssomyia</taxon>
    </lineage>
</organism>
<keyword evidence="1" id="KW-0472">Membrane</keyword>
<dbReference type="PANTHER" id="PTHR12959">
    <property type="entry name" value="GPI TRANSAMIDASE COMPONENT PIG-T-RELATED"/>
    <property type="match status" value="1"/>
</dbReference>
<feature type="chain" id="PRO_5012092217" evidence="2">
    <location>
        <begin position="17"/>
        <end position="577"/>
    </location>
</feature>
<name>A0A1L8E420_9DIPT</name>
<protein>
    <submittedName>
        <fullName evidence="3">Putative gpi transamidase complex</fullName>
    </submittedName>
</protein>
<keyword evidence="1" id="KW-1133">Transmembrane helix</keyword>
<evidence type="ECO:0000256" key="2">
    <source>
        <dbReference type="SAM" id="SignalP"/>
    </source>
</evidence>
<dbReference type="GO" id="GO:0016255">
    <property type="term" value="P:attachment of GPI anchor to protein"/>
    <property type="evidence" value="ECO:0007669"/>
    <property type="project" value="InterPro"/>
</dbReference>
<accession>A0A1L8E420</accession>
<dbReference type="GO" id="GO:0042765">
    <property type="term" value="C:GPI-anchor transamidase complex"/>
    <property type="evidence" value="ECO:0007669"/>
    <property type="project" value="InterPro"/>
</dbReference>
<dbReference type="EMBL" id="GFDF01000812">
    <property type="protein sequence ID" value="JAV13272.1"/>
    <property type="molecule type" value="Transcribed_RNA"/>
</dbReference>
<evidence type="ECO:0000256" key="1">
    <source>
        <dbReference type="SAM" id="Phobius"/>
    </source>
</evidence>
<dbReference type="Pfam" id="PF04113">
    <property type="entry name" value="Gpi16"/>
    <property type="match status" value="2"/>
</dbReference>
<evidence type="ECO:0000313" key="3">
    <source>
        <dbReference type="EMBL" id="JAV13272.1"/>
    </source>
</evidence>
<dbReference type="AlphaFoldDB" id="A0A1L8E420"/>
<sequence length="577" mass="65377">MFFFLLCFFLATNVISCEYQDEFHEELFIKPLASGHVNTFFQFTTKWQYSDIAVRHTHLAPRSLAEIFYAYSLRELHVSLTNVLWRYESWGYPVIDAAPGAEVWAWFAQDVHNTPEKIDEQWRKLVATLSGLLCASLGFIDDTNTIQPHYTIRPQFYSSTPLNSTFVRYSTLPHEVVCTENLTPWKKLLPCGHNEGFLSLLNSNHIHSTNYHSLGIHVRQLNPGRGAGKMMEIKQTVNLVYDQILLGGNDWSVRKLFGQGLSGACPLADSSKIYLDVTHSQHFDFTPTPEATVMSKRGGIETHFAVYDIKKEIPGRMFNLAAVRKADEKPGVAVVSPPPLYAKRYILGVGQERGKIVTKIINSHWAELNVIVQENIPWFVPVYLHTLTLKLPNGQHIKPAAVKYIPGQQRRRAYHLEVAFRLPARTTVEMSIHFDYIFLKWQEYPPDANHGHYLGSAIVAAQLPVARNYTSVPVDGSLFCDSFNASRPGYYVQIRTESLLLTLPVPDFSMPYNVICLACTVVALAFGPIHNMSTKRIVIVAKEAPKSVWTTIREKLRLGGKSKDNAQDENQSHEKSE</sequence>
<dbReference type="PANTHER" id="PTHR12959:SF11">
    <property type="entry name" value="GPI TRANSAMIDASE COMPONENT PIG-T"/>
    <property type="match status" value="1"/>
</dbReference>
<dbReference type="InterPro" id="IPR007245">
    <property type="entry name" value="PIG-T"/>
</dbReference>
<proteinExistence type="predicted"/>